<dbReference type="InterPro" id="IPR000847">
    <property type="entry name" value="LysR_HTH_N"/>
</dbReference>
<reference evidence="6 7" key="1">
    <citation type="submission" date="2022-10" db="EMBL/GenBank/DDBJ databases">
        <title>Defluviimonas sp. nov., isolated from ocean surface water.</title>
        <authorList>
            <person name="He W."/>
            <person name="Wang L."/>
            <person name="Zhang D.-F."/>
        </authorList>
    </citation>
    <scope>NUCLEOTIDE SEQUENCE [LARGE SCALE GENOMIC DNA]</scope>
    <source>
        <strain evidence="6 7">WL0075</strain>
    </source>
</reference>
<keyword evidence="4" id="KW-0804">Transcription</keyword>
<dbReference type="Proteomes" id="UP001652503">
    <property type="component" value="Unassembled WGS sequence"/>
</dbReference>
<gene>
    <name evidence="6" type="ORF">OE647_10220</name>
</gene>
<protein>
    <submittedName>
        <fullName evidence="6">LysR family transcriptional regulator</fullName>
    </submittedName>
</protein>
<dbReference type="PANTHER" id="PTHR30419">
    <property type="entry name" value="HTH-TYPE TRANSCRIPTIONAL REGULATOR YBHD"/>
    <property type="match status" value="1"/>
</dbReference>
<dbReference type="InterPro" id="IPR050950">
    <property type="entry name" value="HTH-type_LysR_regulators"/>
</dbReference>
<evidence type="ECO:0000256" key="2">
    <source>
        <dbReference type="ARBA" id="ARBA00023015"/>
    </source>
</evidence>
<evidence type="ECO:0000259" key="5">
    <source>
        <dbReference type="PROSITE" id="PS50931"/>
    </source>
</evidence>
<dbReference type="Gene3D" id="3.40.190.290">
    <property type="match status" value="1"/>
</dbReference>
<comment type="similarity">
    <text evidence="1">Belongs to the LysR transcriptional regulatory family.</text>
</comment>
<evidence type="ECO:0000256" key="1">
    <source>
        <dbReference type="ARBA" id="ARBA00009437"/>
    </source>
</evidence>
<evidence type="ECO:0000256" key="4">
    <source>
        <dbReference type="ARBA" id="ARBA00023163"/>
    </source>
</evidence>
<dbReference type="SUPFAM" id="SSF46785">
    <property type="entry name" value="Winged helix' DNA-binding domain"/>
    <property type="match status" value="1"/>
</dbReference>
<dbReference type="InterPro" id="IPR036390">
    <property type="entry name" value="WH_DNA-bd_sf"/>
</dbReference>
<comment type="caution">
    <text evidence="6">The sequence shown here is derived from an EMBL/GenBank/DDBJ whole genome shotgun (WGS) entry which is preliminary data.</text>
</comment>
<organism evidence="6 7">
    <name type="scientific">Albidovulum sediminicola</name>
    <dbReference type="NCBI Taxonomy" id="2984331"/>
    <lineage>
        <taxon>Bacteria</taxon>
        <taxon>Pseudomonadati</taxon>
        <taxon>Pseudomonadota</taxon>
        <taxon>Alphaproteobacteria</taxon>
        <taxon>Rhodobacterales</taxon>
        <taxon>Paracoccaceae</taxon>
        <taxon>Albidovulum</taxon>
    </lineage>
</organism>
<proteinExistence type="inferred from homology"/>
<dbReference type="EMBL" id="JAOWLA010000008">
    <property type="protein sequence ID" value="MCV2865106.1"/>
    <property type="molecule type" value="Genomic_DNA"/>
</dbReference>
<dbReference type="PANTHER" id="PTHR30419:SF8">
    <property type="entry name" value="NITROGEN ASSIMILATION TRANSCRIPTIONAL ACTIVATOR-RELATED"/>
    <property type="match status" value="1"/>
</dbReference>
<name>A0ABT2Z1V7_9RHOB</name>
<keyword evidence="2" id="KW-0805">Transcription regulation</keyword>
<sequence>MRFVRQISPRHLKLVLKVHEVGQLQVAARALNMSQPAASRILSEVEERCGAPIFKRTAKGMEATPVGEAFARHARMVLTGLESLEKEVLSLVAGVAGHVRIGSVTGPAVGILLPSMTAMRELAPDISFAIDVAPSTELVRGLDEGRFDFILARVPATHDSRDLIVHPARSEVVRLLVREEHPLALRQGVALEDLLAYEWVIQERGSPIREAVEQAFYAEGVPVPHRVIHSSSLLMVEALLATSDVIAPQSREVAELLTGAAFGARLRLIDTASDMTVTPYSVVRNRTRELPSGARLFLDQVLRNL</sequence>
<dbReference type="Pfam" id="PF03466">
    <property type="entry name" value="LysR_substrate"/>
    <property type="match status" value="1"/>
</dbReference>
<dbReference type="InterPro" id="IPR036388">
    <property type="entry name" value="WH-like_DNA-bd_sf"/>
</dbReference>
<keyword evidence="3" id="KW-0238">DNA-binding</keyword>
<accession>A0ABT2Z1V7</accession>
<evidence type="ECO:0000313" key="7">
    <source>
        <dbReference type="Proteomes" id="UP001652503"/>
    </source>
</evidence>
<keyword evidence="7" id="KW-1185">Reference proteome</keyword>
<dbReference type="RefSeq" id="WP_263721624.1">
    <property type="nucleotide sequence ID" value="NZ_JAOWLA010000008.1"/>
</dbReference>
<dbReference type="SUPFAM" id="SSF53850">
    <property type="entry name" value="Periplasmic binding protein-like II"/>
    <property type="match status" value="1"/>
</dbReference>
<dbReference type="InterPro" id="IPR005119">
    <property type="entry name" value="LysR_subst-bd"/>
</dbReference>
<dbReference type="PROSITE" id="PS50931">
    <property type="entry name" value="HTH_LYSR"/>
    <property type="match status" value="1"/>
</dbReference>
<feature type="domain" description="HTH lysR-type" evidence="5">
    <location>
        <begin position="7"/>
        <end position="64"/>
    </location>
</feature>
<dbReference type="Gene3D" id="1.10.10.10">
    <property type="entry name" value="Winged helix-like DNA-binding domain superfamily/Winged helix DNA-binding domain"/>
    <property type="match status" value="1"/>
</dbReference>
<dbReference type="Pfam" id="PF00126">
    <property type="entry name" value="HTH_1"/>
    <property type="match status" value="1"/>
</dbReference>
<evidence type="ECO:0000313" key="6">
    <source>
        <dbReference type="EMBL" id="MCV2865106.1"/>
    </source>
</evidence>
<evidence type="ECO:0000256" key="3">
    <source>
        <dbReference type="ARBA" id="ARBA00023125"/>
    </source>
</evidence>